<feature type="region of interest" description="Disordered" evidence="1">
    <location>
        <begin position="1"/>
        <end position="53"/>
    </location>
</feature>
<name>A0AB39NJV0_9ACTN</name>
<keyword evidence="2" id="KW-1133">Transmembrane helix</keyword>
<sequence>MTAHDNSEPRGDRTPLRKNAGREGPRHEDPPHDALAAALFDEPPPEGAGEDAAYRAARDAAFADLAVLKEQLTLIGDALAGREEAAPAAGERPEEEAGAAGPRPARTTPVTPLRRRSRYRPLKVALGGLAAAAAAGLVLGLGWLVSQDGGATADSASRGGAAADAKEDAGAPVFGTPRYLACARLVAEGRVTQLEEVPGTGGVQRVTLRASRYYKGDGPVTFLRDDADQVPLRPGDQVLVALSAGLAHPDRMAVGEADIAPVRAGIVAALPASRAMRCG</sequence>
<proteinExistence type="predicted"/>
<feature type="transmembrane region" description="Helical" evidence="2">
    <location>
        <begin position="124"/>
        <end position="145"/>
    </location>
</feature>
<protein>
    <submittedName>
        <fullName evidence="3">Uncharacterized protein</fullName>
    </submittedName>
</protein>
<keyword evidence="2" id="KW-0812">Transmembrane</keyword>
<dbReference type="EMBL" id="CP163433">
    <property type="protein sequence ID" value="XDQ18647.1"/>
    <property type="molecule type" value="Genomic_DNA"/>
</dbReference>
<feature type="region of interest" description="Disordered" evidence="1">
    <location>
        <begin position="84"/>
        <end position="114"/>
    </location>
</feature>
<organism evidence="3">
    <name type="scientific">Streptomyces sp. R17</name>
    <dbReference type="NCBI Taxonomy" id="3238626"/>
    <lineage>
        <taxon>Bacteria</taxon>
        <taxon>Bacillati</taxon>
        <taxon>Actinomycetota</taxon>
        <taxon>Actinomycetes</taxon>
        <taxon>Kitasatosporales</taxon>
        <taxon>Streptomycetaceae</taxon>
        <taxon>Streptomyces</taxon>
    </lineage>
</organism>
<feature type="compositionally biased region" description="Basic and acidic residues" evidence="1">
    <location>
        <begin position="1"/>
        <end position="32"/>
    </location>
</feature>
<reference evidence="3" key="1">
    <citation type="submission" date="2024-07" db="EMBL/GenBank/DDBJ databases">
        <authorList>
            <person name="Yu S.T."/>
        </authorList>
    </citation>
    <scope>NUCLEOTIDE SEQUENCE</scope>
    <source>
        <strain evidence="3">R17</strain>
    </source>
</reference>
<evidence type="ECO:0000256" key="2">
    <source>
        <dbReference type="SAM" id="Phobius"/>
    </source>
</evidence>
<gene>
    <name evidence="3" type="ORF">AB5J48_10960</name>
</gene>
<dbReference type="RefSeq" id="WP_086685431.1">
    <property type="nucleotide sequence ID" value="NZ_CP163433.1"/>
</dbReference>
<dbReference type="AlphaFoldDB" id="A0AB39NJV0"/>
<accession>A0AB39NJV0</accession>
<evidence type="ECO:0000313" key="3">
    <source>
        <dbReference type="EMBL" id="XDQ18647.1"/>
    </source>
</evidence>
<keyword evidence="2" id="KW-0472">Membrane</keyword>
<evidence type="ECO:0000256" key="1">
    <source>
        <dbReference type="SAM" id="MobiDB-lite"/>
    </source>
</evidence>